<feature type="coiled-coil region" evidence="10">
    <location>
        <begin position="357"/>
        <end position="391"/>
    </location>
</feature>
<dbReference type="Pfam" id="PF02518">
    <property type="entry name" value="HATPase_c"/>
    <property type="match status" value="1"/>
</dbReference>
<evidence type="ECO:0000256" key="3">
    <source>
        <dbReference type="ARBA" id="ARBA00022553"/>
    </source>
</evidence>
<evidence type="ECO:0000256" key="5">
    <source>
        <dbReference type="ARBA" id="ARBA00022741"/>
    </source>
</evidence>
<dbReference type="Pfam" id="PF07730">
    <property type="entry name" value="HisKA_3"/>
    <property type="match status" value="1"/>
</dbReference>
<dbReference type="EC" id="2.7.13.3" evidence="2"/>
<protein>
    <recommendedName>
        <fullName evidence="2">histidine kinase</fullName>
        <ecNumber evidence="2">2.7.13.3</ecNumber>
    </recommendedName>
</protein>
<dbReference type="InterPro" id="IPR003594">
    <property type="entry name" value="HATPase_dom"/>
</dbReference>
<dbReference type="Gene3D" id="1.25.40.10">
    <property type="entry name" value="Tetratricopeptide repeat domain"/>
    <property type="match status" value="2"/>
</dbReference>
<feature type="repeat" description="TPR" evidence="9">
    <location>
        <begin position="82"/>
        <end position="115"/>
    </location>
</feature>
<keyword evidence="4" id="KW-0808">Transferase</keyword>
<evidence type="ECO:0000256" key="6">
    <source>
        <dbReference type="ARBA" id="ARBA00022777"/>
    </source>
</evidence>
<dbReference type="InterPro" id="IPR011990">
    <property type="entry name" value="TPR-like_helical_dom_sf"/>
</dbReference>
<dbReference type="PROSITE" id="PS50005">
    <property type="entry name" value="TPR"/>
    <property type="match status" value="2"/>
</dbReference>
<keyword evidence="11" id="KW-1133">Transmembrane helix</keyword>
<dbReference type="SMART" id="SM00387">
    <property type="entry name" value="HATPase_c"/>
    <property type="match status" value="1"/>
</dbReference>
<evidence type="ECO:0000256" key="1">
    <source>
        <dbReference type="ARBA" id="ARBA00000085"/>
    </source>
</evidence>
<keyword evidence="11" id="KW-0472">Membrane</keyword>
<evidence type="ECO:0000259" key="13">
    <source>
        <dbReference type="PROSITE" id="PS50109"/>
    </source>
</evidence>
<name>A0ABP9H5A4_9FLAO</name>
<sequence length="652" mass="74427">MKYRILSSIFILFTFCCFSQNSTKIIDSLKQVISFNPKDSVKIKAYSDLCWYYRNISTDSALSYGNRALSLSKKIQNKQGEAQAYNDLGILYYGSAEYPKALSLYQKGLNIRTELNDTLGAAALYNKIGLIYQNTFKLDSAMFYATKALKIYEDKNNIRYSLALKNNIANIHKGLKQYKKALNTHLEIAKINDSLSDYLPLTRSYNNIANAYLFLNDTINSIKYYKKSIAIAEKNNYKKELAAVYNNFGALLQSKKDYVGATKYISQSLVFRKELNDNYGIASATLHLAGLHLDLKDLNSAKEHLYSGLYLSQKINVNELKIDVFDKLATYYALKKNADSVIHYKELFKSLKDSIFSTQVLKEVAEVQEKYNAAKREKEILSQRADLAEKELNLNRKNTQLLGLIILAVVISVLGYLFYKQQKLKNHQLKKEGQLKEALVKIETQNKLQEQRLRISRDLHDNIGSQLTFIISSIENLQYGFKIKNEKLTKKLIGISGFTKETIYELRDTIWAMNKNTITLEDLETRISNFIDKADVSSTGLNFKFNKDESLSKELEFSSVTGMSIYRIIQESINNSIKHGESSKINVDFKKLDNKIEFNITDDGKGFNENEVTLSNGINNMRKRAKEIGAFLNIESEPGIGTRIVINLPFQA</sequence>
<dbReference type="SUPFAM" id="SSF55874">
    <property type="entry name" value="ATPase domain of HSP90 chaperone/DNA topoisomerase II/histidine kinase"/>
    <property type="match status" value="1"/>
</dbReference>
<dbReference type="InterPro" id="IPR036890">
    <property type="entry name" value="HATPase_C_sf"/>
</dbReference>
<dbReference type="InterPro" id="IPR019734">
    <property type="entry name" value="TPR_rpt"/>
</dbReference>
<evidence type="ECO:0000256" key="9">
    <source>
        <dbReference type="PROSITE-ProRule" id="PRU00339"/>
    </source>
</evidence>
<evidence type="ECO:0000256" key="2">
    <source>
        <dbReference type="ARBA" id="ARBA00012438"/>
    </source>
</evidence>
<organism evidence="14 15">
    <name type="scientific">Algibacter aquimarinus</name>
    <dbReference type="NCBI Taxonomy" id="1136748"/>
    <lineage>
        <taxon>Bacteria</taxon>
        <taxon>Pseudomonadati</taxon>
        <taxon>Bacteroidota</taxon>
        <taxon>Flavobacteriia</taxon>
        <taxon>Flavobacteriales</taxon>
        <taxon>Flavobacteriaceae</taxon>
        <taxon>Algibacter</taxon>
    </lineage>
</organism>
<dbReference type="EMBL" id="BAABJK010000003">
    <property type="protein sequence ID" value="GAA4960200.1"/>
    <property type="molecule type" value="Genomic_DNA"/>
</dbReference>
<keyword evidence="3" id="KW-0597">Phosphoprotein</keyword>
<proteinExistence type="predicted"/>
<reference evidence="15" key="1">
    <citation type="journal article" date="2019" name="Int. J. Syst. Evol. Microbiol.">
        <title>The Global Catalogue of Microorganisms (GCM) 10K type strain sequencing project: providing services to taxonomists for standard genome sequencing and annotation.</title>
        <authorList>
            <consortium name="The Broad Institute Genomics Platform"/>
            <consortium name="The Broad Institute Genome Sequencing Center for Infectious Disease"/>
            <person name="Wu L."/>
            <person name="Ma J."/>
        </authorList>
    </citation>
    <scope>NUCLEOTIDE SEQUENCE [LARGE SCALE GENOMIC DNA]</scope>
    <source>
        <strain evidence="15">JCM 18287</strain>
    </source>
</reference>
<dbReference type="PANTHER" id="PTHR24421">
    <property type="entry name" value="NITRATE/NITRITE SENSOR PROTEIN NARX-RELATED"/>
    <property type="match status" value="1"/>
</dbReference>
<feature type="domain" description="Histidine kinase" evidence="13">
    <location>
        <begin position="565"/>
        <end position="652"/>
    </location>
</feature>
<keyword evidence="8" id="KW-0902">Two-component regulatory system</keyword>
<gene>
    <name evidence="14" type="ORF">GCM10023315_05100</name>
</gene>
<dbReference type="Pfam" id="PF13424">
    <property type="entry name" value="TPR_12"/>
    <property type="match status" value="2"/>
</dbReference>
<feature type="signal peptide" evidence="12">
    <location>
        <begin position="1"/>
        <end position="19"/>
    </location>
</feature>
<comment type="caution">
    <text evidence="14">The sequence shown here is derived from an EMBL/GenBank/DDBJ whole genome shotgun (WGS) entry which is preliminary data.</text>
</comment>
<keyword evidence="10" id="KW-0175">Coiled coil</keyword>
<feature type="transmembrane region" description="Helical" evidence="11">
    <location>
        <begin position="401"/>
        <end position="419"/>
    </location>
</feature>
<evidence type="ECO:0000256" key="12">
    <source>
        <dbReference type="SAM" id="SignalP"/>
    </source>
</evidence>
<keyword evidence="11" id="KW-0812">Transmembrane</keyword>
<dbReference type="PROSITE" id="PS50109">
    <property type="entry name" value="HIS_KIN"/>
    <property type="match status" value="1"/>
</dbReference>
<dbReference type="PANTHER" id="PTHR24421:SF10">
    <property type="entry name" value="NITRATE_NITRITE SENSOR PROTEIN NARQ"/>
    <property type="match status" value="1"/>
</dbReference>
<feature type="repeat" description="TPR" evidence="9">
    <location>
        <begin position="202"/>
        <end position="235"/>
    </location>
</feature>
<evidence type="ECO:0000256" key="4">
    <source>
        <dbReference type="ARBA" id="ARBA00022679"/>
    </source>
</evidence>
<keyword evidence="7" id="KW-0067">ATP-binding</keyword>
<dbReference type="SUPFAM" id="SSF48452">
    <property type="entry name" value="TPR-like"/>
    <property type="match status" value="2"/>
</dbReference>
<dbReference type="InterPro" id="IPR005467">
    <property type="entry name" value="His_kinase_dom"/>
</dbReference>
<evidence type="ECO:0000256" key="8">
    <source>
        <dbReference type="ARBA" id="ARBA00023012"/>
    </source>
</evidence>
<keyword evidence="12" id="KW-0732">Signal</keyword>
<dbReference type="Pfam" id="PF13181">
    <property type="entry name" value="TPR_8"/>
    <property type="match status" value="1"/>
</dbReference>
<evidence type="ECO:0000256" key="10">
    <source>
        <dbReference type="SAM" id="Coils"/>
    </source>
</evidence>
<dbReference type="Gene3D" id="3.30.565.10">
    <property type="entry name" value="Histidine kinase-like ATPase, C-terminal domain"/>
    <property type="match status" value="1"/>
</dbReference>
<dbReference type="SMART" id="SM00028">
    <property type="entry name" value="TPR"/>
    <property type="match status" value="6"/>
</dbReference>
<dbReference type="Gene3D" id="1.20.5.1930">
    <property type="match status" value="1"/>
</dbReference>
<dbReference type="InterPro" id="IPR011712">
    <property type="entry name" value="Sig_transdc_His_kin_sub3_dim/P"/>
</dbReference>
<keyword evidence="5" id="KW-0547">Nucleotide-binding</keyword>
<dbReference type="Proteomes" id="UP001501692">
    <property type="component" value="Unassembled WGS sequence"/>
</dbReference>
<dbReference type="RefSeq" id="WP_345164206.1">
    <property type="nucleotide sequence ID" value="NZ_BAABJK010000003.1"/>
</dbReference>
<dbReference type="CDD" id="cd16917">
    <property type="entry name" value="HATPase_UhpB-NarQ-NarX-like"/>
    <property type="match status" value="1"/>
</dbReference>
<feature type="chain" id="PRO_5045631871" description="histidine kinase" evidence="12">
    <location>
        <begin position="20"/>
        <end position="652"/>
    </location>
</feature>
<keyword evidence="9" id="KW-0802">TPR repeat</keyword>
<dbReference type="InterPro" id="IPR050482">
    <property type="entry name" value="Sensor_HK_TwoCompSys"/>
</dbReference>
<comment type="catalytic activity">
    <reaction evidence="1">
        <text>ATP + protein L-histidine = ADP + protein N-phospho-L-histidine.</text>
        <dbReference type="EC" id="2.7.13.3"/>
    </reaction>
</comment>
<evidence type="ECO:0000313" key="14">
    <source>
        <dbReference type="EMBL" id="GAA4960200.1"/>
    </source>
</evidence>
<keyword evidence="6" id="KW-0418">Kinase</keyword>
<evidence type="ECO:0000256" key="7">
    <source>
        <dbReference type="ARBA" id="ARBA00022840"/>
    </source>
</evidence>
<evidence type="ECO:0000256" key="11">
    <source>
        <dbReference type="SAM" id="Phobius"/>
    </source>
</evidence>
<accession>A0ABP9H5A4</accession>
<evidence type="ECO:0000313" key="15">
    <source>
        <dbReference type="Proteomes" id="UP001501692"/>
    </source>
</evidence>
<keyword evidence="15" id="KW-1185">Reference proteome</keyword>